<evidence type="ECO:0000256" key="1">
    <source>
        <dbReference type="SAM" id="SignalP"/>
    </source>
</evidence>
<feature type="chain" id="PRO_5016642912" evidence="1">
    <location>
        <begin position="28"/>
        <end position="399"/>
    </location>
</feature>
<dbReference type="Proteomes" id="UP000264036">
    <property type="component" value="Unassembled WGS sequence"/>
</dbReference>
<keyword evidence="1" id="KW-0732">Signal</keyword>
<comment type="caution">
    <text evidence="2">The sequence shown here is derived from an EMBL/GenBank/DDBJ whole genome shotgun (WGS) entry which is preliminary data.</text>
</comment>
<evidence type="ECO:0000313" key="3">
    <source>
        <dbReference type="Proteomes" id="UP000264036"/>
    </source>
</evidence>
<gene>
    <name evidence="2" type="ORF">DD666_07040</name>
</gene>
<evidence type="ECO:0000313" key="2">
    <source>
        <dbReference type="EMBL" id="HBP29154.1"/>
    </source>
</evidence>
<protein>
    <submittedName>
        <fullName evidence="2">Uncharacterized protein</fullName>
    </submittedName>
</protein>
<name>A0A356LE12_9BURK</name>
<sequence length="399" mass="43495">MLTSLKLRTIFASFISFLIFPAGSLSAQTITYAMGDDAPRSAHAVSSDSAPQVMAEVPPAWPFDPEKNKIILLPVDEPIATPAPGEAVPLEQLVTADALRGVDNWENYQYESGIGPFMTDQDAAALRRPSSRITLKPVQNFSTDTRTWNLTTEDRNRISLGSNQVVSSIGQSAFRIGGMQLSRQPDGTQDNWFINSHQLAYSTAAGAMDYSAASGEDASFHFGSGAANTAVRYGVSDSASVDTQVQLARSLKNVGLGASYALDDMGDLRLTVNAGKYEDNSNWRSMFAYRAKVFDLATLQFSNELTSAHYMDLSRLSQDPLSDRAIRNQLKLTYPLDTQSQVSGTFENSRVFNGASEQRFGVEQSYKLESVLLKLKAQRAVRSDNGSLQFNVDIPIGGP</sequence>
<reference evidence="2 3" key="1">
    <citation type="journal article" date="2018" name="Nat. Biotechnol.">
        <title>A standardized bacterial taxonomy based on genome phylogeny substantially revises the tree of life.</title>
        <authorList>
            <person name="Parks D.H."/>
            <person name="Chuvochina M."/>
            <person name="Waite D.W."/>
            <person name="Rinke C."/>
            <person name="Skarshewski A."/>
            <person name="Chaumeil P.A."/>
            <person name="Hugenholtz P."/>
        </authorList>
    </citation>
    <scope>NUCLEOTIDE SEQUENCE [LARGE SCALE GENOMIC DNA]</scope>
    <source>
        <strain evidence="2">UBA10707</strain>
    </source>
</reference>
<proteinExistence type="predicted"/>
<organism evidence="2 3">
    <name type="scientific">Advenella kashmirensis</name>
    <dbReference type="NCBI Taxonomy" id="310575"/>
    <lineage>
        <taxon>Bacteria</taxon>
        <taxon>Pseudomonadati</taxon>
        <taxon>Pseudomonadota</taxon>
        <taxon>Betaproteobacteria</taxon>
        <taxon>Burkholderiales</taxon>
        <taxon>Alcaligenaceae</taxon>
    </lineage>
</organism>
<dbReference type="AlphaFoldDB" id="A0A356LE12"/>
<dbReference type="EMBL" id="DOEK01000016">
    <property type="protein sequence ID" value="HBP29154.1"/>
    <property type="molecule type" value="Genomic_DNA"/>
</dbReference>
<feature type="signal peptide" evidence="1">
    <location>
        <begin position="1"/>
        <end position="27"/>
    </location>
</feature>
<accession>A0A356LE12</accession>